<dbReference type="Proteomes" id="UP000248079">
    <property type="component" value="Unassembled WGS sequence"/>
</dbReference>
<evidence type="ECO:0000259" key="1">
    <source>
        <dbReference type="PROSITE" id="PS50814"/>
    </source>
</evidence>
<evidence type="ECO:0000313" key="2">
    <source>
        <dbReference type="EMBL" id="PXY02775.1"/>
    </source>
</evidence>
<gene>
    <name evidence="2" type="ORF">DF185_01395</name>
</gene>
<name>A0A2V4A1L1_9BACT</name>
<keyword evidence="3" id="KW-1185">Reference proteome</keyword>
<dbReference type="RefSeq" id="WP_110358934.1">
    <property type="nucleotide sequence ID" value="NZ_QFLI01000001.1"/>
</dbReference>
<dbReference type="PROSITE" id="PS50814">
    <property type="entry name" value="WIF"/>
    <property type="match status" value="1"/>
</dbReference>
<protein>
    <recommendedName>
        <fullName evidence="1">WIF domain-containing protein</fullName>
    </recommendedName>
</protein>
<dbReference type="EMBL" id="QFLI01000001">
    <property type="protein sequence ID" value="PXY02775.1"/>
    <property type="molecule type" value="Genomic_DNA"/>
</dbReference>
<dbReference type="OrthoDB" id="1204690at2"/>
<feature type="domain" description="WIF" evidence="1">
    <location>
        <begin position="206"/>
        <end position="276"/>
    </location>
</feature>
<comment type="caution">
    <text evidence="2">The sequence shown here is derived from an EMBL/GenBank/DDBJ whole genome shotgun (WGS) entry which is preliminary data.</text>
</comment>
<dbReference type="InterPro" id="IPR003306">
    <property type="entry name" value="WIF"/>
</dbReference>
<evidence type="ECO:0000313" key="3">
    <source>
        <dbReference type="Proteomes" id="UP000248079"/>
    </source>
</evidence>
<organism evidence="2 3">
    <name type="scientific">Marinifilum breve</name>
    <dbReference type="NCBI Taxonomy" id="2184082"/>
    <lineage>
        <taxon>Bacteria</taxon>
        <taxon>Pseudomonadati</taxon>
        <taxon>Bacteroidota</taxon>
        <taxon>Bacteroidia</taxon>
        <taxon>Marinilabiliales</taxon>
        <taxon>Marinifilaceae</taxon>
    </lineage>
</organism>
<dbReference type="PROSITE" id="PS51257">
    <property type="entry name" value="PROKAR_LIPOPROTEIN"/>
    <property type="match status" value="1"/>
</dbReference>
<dbReference type="AlphaFoldDB" id="A0A2V4A1L1"/>
<accession>A0A2V4A1L1</accession>
<sequence length="276" mass="32597">MKHSHYLISIVLLLSACNSNDQESYIAQFKADFDNEINNYQVSAQDSARLLNANKQSIEEFRTEKIANDRFYIENYSWYQLGKNLMLSPEEAKMEANKYGFERPYYFLEFLKSDTTKGPVKKQALNDVRNRLYQKHRKDSVEIYACIAKDLFHAVKRHEKYEYYFFLKVDFEKVKNASDKQKKVAAQMTQGAFKRLLEKTVVKDNLYHITIKKGEEIGISEDLFLLGKGLLDESNQGFIKMRKTQPNYMMDLDPSQARLVNFDWDSAYSFYKRYVK</sequence>
<proteinExistence type="predicted"/>
<reference evidence="2 3" key="1">
    <citation type="submission" date="2018-05" db="EMBL/GenBank/DDBJ databases">
        <title>Marinifilum breve JC075T sp. nov., a marine bacterium isolated from Yongle Blue Hole in the South China Sea.</title>
        <authorList>
            <person name="Fu T."/>
        </authorList>
    </citation>
    <scope>NUCLEOTIDE SEQUENCE [LARGE SCALE GENOMIC DNA]</scope>
    <source>
        <strain evidence="2 3">JC075</strain>
    </source>
</reference>